<evidence type="ECO:0000313" key="3">
    <source>
        <dbReference type="EMBL" id="OAH25765.1"/>
    </source>
</evidence>
<dbReference type="AlphaFoldDB" id="A0A177ICD5"/>
<feature type="compositionally biased region" description="Polar residues" evidence="1">
    <location>
        <begin position="30"/>
        <end position="58"/>
    </location>
</feature>
<feature type="region of interest" description="Disordered" evidence="1">
    <location>
        <begin position="21"/>
        <end position="96"/>
    </location>
</feature>
<dbReference type="RefSeq" id="WP_066840641.1">
    <property type="nucleotide sequence ID" value="NZ_LSTQ01000025.1"/>
</dbReference>
<keyword evidence="2" id="KW-0732">Signal</keyword>
<evidence type="ECO:0000256" key="1">
    <source>
        <dbReference type="SAM" id="MobiDB-lite"/>
    </source>
</evidence>
<dbReference type="STRING" id="1705.CA21670_06695"/>
<feature type="compositionally biased region" description="Acidic residues" evidence="1">
    <location>
        <begin position="75"/>
        <end position="90"/>
    </location>
</feature>
<accession>A0A177ICD5</accession>
<feature type="signal peptide" evidence="2">
    <location>
        <begin position="1"/>
        <end position="23"/>
    </location>
</feature>
<sequence length="211" mass="21869">MNRTLALFAASTALALGACGAPAEEEAPATSTVTQEVTADETTAAPSASESNADNATGESEAAKDSVSAGNSSPAEEDGDTPSEEPEQPDPSEQSPEDFQALMAEEMRNNGQVGDTFTIDGQATELCVHGDGFGLNVVTTGANTSCDFASELLEAATTDLNPTEQSIRDTMPQAFEVTSPVTNQTYTMDCSNDARNLITCTGGDNAVVYMY</sequence>
<dbReference type="PROSITE" id="PS51257">
    <property type="entry name" value="PROKAR_LIPOPROTEIN"/>
    <property type="match status" value="1"/>
</dbReference>
<organism evidence="3 4">
    <name type="scientific">Corynebacterium stationis</name>
    <dbReference type="NCBI Taxonomy" id="1705"/>
    <lineage>
        <taxon>Bacteria</taxon>
        <taxon>Bacillati</taxon>
        <taxon>Actinomycetota</taxon>
        <taxon>Actinomycetes</taxon>
        <taxon>Mycobacteriales</taxon>
        <taxon>Corynebacteriaceae</taxon>
        <taxon>Corynebacterium</taxon>
    </lineage>
</organism>
<proteinExistence type="predicted"/>
<dbReference type="EMBL" id="LSTQ01000025">
    <property type="protein sequence ID" value="OAH25765.1"/>
    <property type="molecule type" value="Genomic_DNA"/>
</dbReference>
<reference evidence="4" key="1">
    <citation type="submission" date="2016-02" db="EMBL/GenBank/DDBJ databases">
        <authorList>
            <person name="Kaur G."/>
            <person name="Nair G.R."/>
            <person name="Mayilraj S."/>
        </authorList>
    </citation>
    <scope>NUCLEOTIDE SEQUENCE [LARGE SCALE GENOMIC DNA]</scope>
    <source>
        <strain evidence="4">GA-15</strain>
    </source>
</reference>
<evidence type="ECO:0000256" key="2">
    <source>
        <dbReference type="SAM" id="SignalP"/>
    </source>
</evidence>
<evidence type="ECO:0000313" key="4">
    <source>
        <dbReference type="Proteomes" id="UP000076947"/>
    </source>
</evidence>
<keyword evidence="4" id="KW-1185">Reference proteome</keyword>
<dbReference type="OrthoDB" id="4424744at2"/>
<comment type="caution">
    <text evidence="3">The sequence shown here is derived from an EMBL/GenBank/DDBJ whole genome shotgun (WGS) entry which is preliminary data.</text>
</comment>
<feature type="chain" id="PRO_5008063730" evidence="2">
    <location>
        <begin position="24"/>
        <end position="211"/>
    </location>
</feature>
<name>A0A177ICD5_9CORY</name>
<dbReference type="Proteomes" id="UP000076947">
    <property type="component" value="Unassembled WGS sequence"/>
</dbReference>
<protein>
    <submittedName>
        <fullName evidence="3">Uncharacterized protein</fullName>
    </submittedName>
</protein>
<gene>
    <name evidence="3" type="ORF">AYJ05_10200</name>
</gene>